<evidence type="ECO:0000313" key="1">
    <source>
        <dbReference type="EMBL" id="ACD56825.1"/>
    </source>
</evidence>
<reference evidence="1 2" key="1">
    <citation type="journal article" date="2008" name="BMC Genomics">
        <title>Genome sequence and rapid evolution of the rice pathogen Xanthomonas oryzae pv. oryzae PXO99A.</title>
        <authorList>
            <person name="Salzberg S.L."/>
            <person name="Sommer D.D."/>
            <person name="Schatz M.C."/>
            <person name="Phillippy A.M."/>
            <person name="Rabinowicz P.D."/>
            <person name="Tsuge S."/>
            <person name="Furutani A."/>
            <person name="Ochiai H."/>
            <person name="Delcher A.L."/>
            <person name="Kelley D."/>
            <person name="Madupu R."/>
            <person name="Puiu D."/>
            <person name="Radune D."/>
            <person name="Shumway M."/>
            <person name="Trapnell C."/>
            <person name="Aparna G."/>
            <person name="Jha G."/>
            <person name="Pandey A."/>
            <person name="Patil P.B."/>
            <person name="Ishihara H."/>
            <person name="Meyer D.F."/>
            <person name="Szurek B."/>
            <person name="Verdier V."/>
            <person name="Koebnik R."/>
            <person name="Dow J.M."/>
            <person name="Ryan R.P."/>
            <person name="Hirata H."/>
            <person name="Tsuyumu S."/>
            <person name="Won Lee S."/>
            <person name="Seo Y.S."/>
            <person name="Sriariyanum M."/>
            <person name="Ronald P.C."/>
            <person name="Sonti R.V."/>
            <person name="Van Sluys M.A."/>
            <person name="Leach J.E."/>
            <person name="White F.F."/>
            <person name="Bogdanove A.J."/>
        </authorList>
    </citation>
    <scope>NUCLEOTIDE SEQUENCE [LARGE SCALE GENOMIC DNA]</scope>
    <source>
        <strain evidence="1 2">PXO99A</strain>
    </source>
</reference>
<dbReference type="HOGENOM" id="CLU_3207011_0_0_6"/>
<dbReference type="EMBL" id="CP000967">
    <property type="protein sequence ID" value="ACD56825.1"/>
    <property type="molecule type" value="Genomic_DNA"/>
</dbReference>
<evidence type="ECO:0000313" key="2">
    <source>
        <dbReference type="Proteomes" id="UP000001740"/>
    </source>
</evidence>
<accession>A0A0K0GFP5</accession>
<organism evidence="1 2">
    <name type="scientific">Xanthomonas oryzae pv. oryzae (strain PXO99A)</name>
    <dbReference type="NCBI Taxonomy" id="360094"/>
    <lineage>
        <taxon>Bacteria</taxon>
        <taxon>Pseudomonadati</taxon>
        <taxon>Pseudomonadota</taxon>
        <taxon>Gammaproteobacteria</taxon>
        <taxon>Lysobacterales</taxon>
        <taxon>Lysobacteraceae</taxon>
        <taxon>Xanthomonas</taxon>
    </lineage>
</organism>
<name>A0A0K0GFP5_XANOP</name>
<gene>
    <name evidence="1" type="ordered locus">PXO_03331</name>
</gene>
<dbReference type="Proteomes" id="UP000001740">
    <property type="component" value="Chromosome"/>
</dbReference>
<sequence>MATMSHAAVQCVHVPWRAISLYMLTHPHVPASDESIAGTCVMSLQ</sequence>
<dbReference type="KEGG" id="xop:PXO_03331"/>
<proteinExistence type="predicted"/>
<dbReference type="AlphaFoldDB" id="A0A0K0GFP5"/>
<protein>
    <submittedName>
        <fullName evidence="1">Uncharacterized protein</fullName>
    </submittedName>
</protein>